<dbReference type="PANTHER" id="PTHR31334">
    <property type="entry name" value="SMITH-MAGENIS SYNDROME REGION GENE 8 PROTEIN"/>
    <property type="match status" value="1"/>
</dbReference>
<dbReference type="OrthoDB" id="2289278at2759"/>
<accession>E9GA07</accession>
<name>E9GA07_DAPPU</name>
<keyword evidence="4" id="KW-0072">Autophagy</keyword>
<reference evidence="7 8" key="1">
    <citation type="journal article" date="2011" name="Science">
        <title>The ecoresponsive genome of Daphnia pulex.</title>
        <authorList>
            <person name="Colbourne J.K."/>
            <person name="Pfrender M.E."/>
            <person name="Gilbert D."/>
            <person name="Thomas W.K."/>
            <person name="Tucker A."/>
            <person name="Oakley T.H."/>
            <person name="Tokishita S."/>
            <person name="Aerts A."/>
            <person name="Arnold G.J."/>
            <person name="Basu M.K."/>
            <person name="Bauer D.J."/>
            <person name="Caceres C.E."/>
            <person name="Carmel L."/>
            <person name="Casola C."/>
            <person name="Choi J.H."/>
            <person name="Detter J.C."/>
            <person name="Dong Q."/>
            <person name="Dusheyko S."/>
            <person name="Eads B.D."/>
            <person name="Frohlich T."/>
            <person name="Geiler-Samerotte K.A."/>
            <person name="Gerlach D."/>
            <person name="Hatcher P."/>
            <person name="Jogdeo S."/>
            <person name="Krijgsveld J."/>
            <person name="Kriventseva E.V."/>
            <person name="Kultz D."/>
            <person name="Laforsch C."/>
            <person name="Lindquist E."/>
            <person name="Lopez J."/>
            <person name="Manak J.R."/>
            <person name="Muller J."/>
            <person name="Pangilinan J."/>
            <person name="Patwardhan R.P."/>
            <person name="Pitluck S."/>
            <person name="Pritham E.J."/>
            <person name="Rechtsteiner A."/>
            <person name="Rho M."/>
            <person name="Rogozin I.B."/>
            <person name="Sakarya O."/>
            <person name="Salamov A."/>
            <person name="Schaack S."/>
            <person name="Shapiro H."/>
            <person name="Shiga Y."/>
            <person name="Skalitzky C."/>
            <person name="Smith Z."/>
            <person name="Souvorov A."/>
            <person name="Sung W."/>
            <person name="Tang Z."/>
            <person name="Tsuchiya D."/>
            <person name="Tu H."/>
            <person name="Vos H."/>
            <person name="Wang M."/>
            <person name="Wolf Y.I."/>
            <person name="Yamagata H."/>
            <person name="Yamada T."/>
            <person name="Ye Y."/>
            <person name="Shaw J.R."/>
            <person name="Andrews J."/>
            <person name="Crease T.J."/>
            <person name="Tang H."/>
            <person name="Lucas S.M."/>
            <person name="Robertson H.M."/>
            <person name="Bork P."/>
            <person name="Koonin E.V."/>
            <person name="Zdobnov E.M."/>
            <person name="Grigoriev I.V."/>
            <person name="Lynch M."/>
            <person name="Boore J.L."/>
        </authorList>
    </citation>
    <scope>NUCLEOTIDE SEQUENCE [LARGE SCALE GENOMIC DNA]</scope>
</reference>
<keyword evidence="8" id="KW-1185">Reference proteome</keyword>
<evidence type="ECO:0000256" key="1">
    <source>
        <dbReference type="ARBA" id="ARBA00004496"/>
    </source>
</evidence>
<evidence type="ECO:0000313" key="7">
    <source>
        <dbReference type="EMBL" id="EFX83660.1"/>
    </source>
</evidence>
<organism evidence="7 8">
    <name type="scientific">Daphnia pulex</name>
    <name type="common">Water flea</name>
    <dbReference type="NCBI Taxonomy" id="6669"/>
    <lineage>
        <taxon>Eukaryota</taxon>
        <taxon>Metazoa</taxon>
        <taxon>Ecdysozoa</taxon>
        <taxon>Arthropoda</taxon>
        <taxon>Crustacea</taxon>
        <taxon>Branchiopoda</taxon>
        <taxon>Diplostraca</taxon>
        <taxon>Cladocera</taxon>
        <taxon>Anomopoda</taxon>
        <taxon>Daphniidae</taxon>
        <taxon>Daphnia</taxon>
    </lineage>
</organism>
<keyword evidence="3" id="KW-0344">Guanine-nucleotide releasing factor</keyword>
<evidence type="ECO:0000256" key="4">
    <source>
        <dbReference type="ARBA" id="ARBA00023006"/>
    </source>
</evidence>
<gene>
    <name evidence="7" type="ORF">DAPPUDRAFT_100304</name>
</gene>
<dbReference type="STRING" id="6669.E9GA07"/>
<keyword evidence="2" id="KW-0963">Cytoplasm</keyword>
<dbReference type="Proteomes" id="UP000000305">
    <property type="component" value="Unassembled WGS sequence"/>
</dbReference>
<dbReference type="GO" id="GO:0005737">
    <property type="term" value="C:cytoplasm"/>
    <property type="evidence" value="ECO:0007669"/>
    <property type="project" value="UniProtKB-SubCell"/>
</dbReference>
<evidence type="ECO:0000256" key="3">
    <source>
        <dbReference type="ARBA" id="ARBA00022658"/>
    </source>
</evidence>
<dbReference type="KEGG" id="dpx:DAPPUDRAFT_100304"/>
<dbReference type="AlphaFoldDB" id="E9GA07"/>
<dbReference type="PANTHER" id="PTHR31334:SF1">
    <property type="entry name" value="GUANINE NUCLEOTIDE EXCHANGE PROTEIN SMCR8"/>
    <property type="match status" value="1"/>
</dbReference>
<evidence type="ECO:0000256" key="2">
    <source>
        <dbReference type="ARBA" id="ARBA00022490"/>
    </source>
</evidence>
<comment type="similarity">
    <text evidence="5">Belongs to the SMCR8 family.</text>
</comment>
<proteinExistence type="inferred from homology"/>
<dbReference type="eggNOG" id="ENOG502RF2Q">
    <property type="taxonomic scope" value="Eukaryota"/>
</dbReference>
<dbReference type="GO" id="GO:0006914">
    <property type="term" value="P:autophagy"/>
    <property type="evidence" value="ECO:0007669"/>
    <property type="project" value="UniProtKB-KW"/>
</dbReference>
<protein>
    <recommendedName>
        <fullName evidence="6">UDENN FLCN/SMCR8-type domain-containing protein</fullName>
    </recommendedName>
</protein>
<evidence type="ECO:0000256" key="5">
    <source>
        <dbReference type="ARBA" id="ARBA00038137"/>
    </source>
</evidence>
<dbReference type="HOGENOM" id="CLU_1130067_0_0_1"/>
<feature type="domain" description="UDENN FLCN/SMCR8-type" evidence="6">
    <location>
        <begin position="1"/>
        <end position="246"/>
    </location>
</feature>
<dbReference type="InterPro" id="IPR037521">
    <property type="entry name" value="FLCN/SMCR8_DENN"/>
</dbReference>
<dbReference type="GO" id="GO:0005085">
    <property type="term" value="F:guanyl-nucleotide exchange factor activity"/>
    <property type="evidence" value="ECO:0007669"/>
    <property type="project" value="UniProtKB-KW"/>
</dbReference>
<sequence>MASSQTIRDFILISEFCEVEGPRCVLTIPAVLPHLNNNENFNLDEFLLYIMTTDYQNFPGEKLDEISDVPCIRTNIIQNFHAILHYFTLKDSQARGGVRPSCIAYITQNQTKLYRLKNEILNVLNMSAQILKNANMRWMGSLGQDVGVQENNTITSLLDKWNHLTQPEPELGDQEKKLKPWHLLCPIGISIVISGLIFVYKITCRPLEDQILDPKVICSTYDLFTNVNPDNVDFKAVMSQLNSFIL</sequence>
<comment type="subcellular location">
    <subcellularLocation>
        <location evidence="1">Cytoplasm</location>
    </subcellularLocation>
</comment>
<dbReference type="InParanoid" id="E9GA07"/>
<evidence type="ECO:0000313" key="8">
    <source>
        <dbReference type="Proteomes" id="UP000000305"/>
    </source>
</evidence>
<dbReference type="EMBL" id="GL732536">
    <property type="protein sequence ID" value="EFX83660.1"/>
    <property type="molecule type" value="Genomic_DNA"/>
</dbReference>
<dbReference type="PROSITE" id="PS51834">
    <property type="entry name" value="DENN_FLCN_SMCR8"/>
    <property type="match status" value="1"/>
</dbReference>
<evidence type="ECO:0000259" key="6">
    <source>
        <dbReference type="PROSITE" id="PS51834"/>
    </source>
</evidence>